<dbReference type="RefSeq" id="WP_248634957.1">
    <property type="nucleotide sequence ID" value="NZ_JALPTH010000017.1"/>
</dbReference>
<comment type="caution">
    <text evidence="2">The sequence shown here is derived from an EMBL/GenBank/DDBJ whole genome shotgun (WGS) entry which is preliminary data.</text>
</comment>
<feature type="signal peptide" evidence="1">
    <location>
        <begin position="1"/>
        <end position="20"/>
    </location>
</feature>
<gene>
    <name evidence="2" type="ORF">M1O15_18010</name>
</gene>
<evidence type="ECO:0000256" key="1">
    <source>
        <dbReference type="SAM" id="SignalP"/>
    </source>
</evidence>
<keyword evidence="3" id="KW-1185">Reference proteome</keyword>
<feature type="chain" id="PRO_5045169544" evidence="1">
    <location>
        <begin position="21"/>
        <end position="58"/>
    </location>
</feature>
<dbReference type="Proteomes" id="UP001522868">
    <property type="component" value="Unassembled WGS sequence"/>
</dbReference>
<proteinExistence type="predicted"/>
<reference evidence="2 3" key="1">
    <citation type="submission" date="2022-04" db="EMBL/GenBank/DDBJ databases">
        <title>Streptomyces sp. nov. LCR6-01 isolated from Lichen of Dirinaria sp.</title>
        <authorList>
            <person name="Kanchanasin P."/>
            <person name="Tanasupawat S."/>
            <person name="Phongsopitanun W."/>
        </authorList>
    </citation>
    <scope>NUCLEOTIDE SEQUENCE [LARGE SCALE GENOMIC DNA]</scope>
    <source>
        <strain evidence="2 3">LCR6-01</strain>
    </source>
</reference>
<sequence>MLRRIAFVLAGLMAVGLAAAGPAAAHTSDVEGAWFDAGRAQAGDVRVEWIHGGEYEID</sequence>
<accession>A0ABT0ID46</accession>
<protein>
    <submittedName>
        <fullName evidence="2">Uncharacterized protein</fullName>
    </submittedName>
</protein>
<evidence type="ECO:0000313" key="2">
    <source>
        <dbReference type="EMBL" id="MCK8679251.1"/>
    </source>
</evidence>
<keyword evidence="1" id="KW-0732">Signal</keyword>
<name>A0ABT0ID46_9ACTN</name>
<organism evidence="2 3">
    <name type="scientific">Streptomyces lichenis</name>
    <dbReference type="NCBI Taxonomy" id="2306967"/>
    <lineage>
        <taxon>Bacteria</taxon>
        <taxon>Bacillati</taxon>
        <taxon>Actinomycetota</taxon>
        <taxon>Actinomycetes</taxon>
        <taxon>Kitasatosporales</taxon>
        <taxon>Streptomycetaceae</taxon>
        <taxon>Streptomyces</taxon>
    </lineage>
</organism>
<evidence type="ECO:0000313" key="3">
    <source>
        <dbReference type="Proteomes" id="UP001522868"/>
    </source>
</evidence>
<dbReference type="EMBL" id="JALPTH010000017">
    <property type="protein sequence ID" value="MCK8679251.1"/>
    <property type="molecule type" value="Genomic_DNA"/>
</dbReference>